<dbReference type="STRING" id="393762.SAMN05660472_00589"/>
<dbReference type="AlphaFoldDB" id="A0A1G8YMR6"/>
<dbReference type="RefSeq" id="WP_090550048.1">
    <property type="nucleotide sequence ID" value="NZ_FNFP01000001.1"/>
</dbReference>
<protein>
    <submittedName>
        <fullName evidence="2">Branched-chain amino acid transport protein</fullName>
    </submittedName>
</protein>
<dbReference type="Proteomes" id="UP000198718">
    <property type="component" value="Unassembled WGS sequence"/>
</dbReference>
<name>A0A1G8YMR6_9FIRM</name>
<dbReference type="Pfam" id="PF05437">
    <property type="entry name" value="AzlD"/>
    <property type="match status" value="1"/>
</dbReference>
<sequence>MTFFIVILSMAIVTFIPRLLPAFIMDKLNLPPWVNKWLKTIPYAALGALIFPGVLTVEATMPIIGLMGGVVAVALAFLKFHVIYVVFGSIFTVILMKALLL</sequence>
<dbReference type="EMBL" id="FNFP01000001">
    <property type="protein sequence ID" value="SDK04033.1"/>
    <property type="molecule type" value="Genomic_DNA"/>
</dbReference>
<feature type="transmembrane region" description="Helical" evidence="1">
    <location>
        <begin position="46"/>
        <end position="75"/>
    </location>
</feature>
<organism evidence="2 3">
    <name type="scientific">Natronincola ferrireducens</name>
    <dbReference type="NCBI Taxonomy" id="393762"/>
    <lineage>
        <taxon>Bacteria</taxon>
        <taxon>Bacillati</taxon>
        <taxon>Bacillota</taxon>
        <taxon>Clostridia</taxon>
        <taxon>Peptostreptococcales</taxon>
        <taxon>Natronincolaceae</taxon>
        <taxon>Natronincola</taxon>
    </lineage>
</organism>
<evidence type="ECO:0000256" key="1">
    <source>
        <dbReference type="SAM" id="Phobius"/>
    </source>
</evidence>
<proteinExistence type="predicted"/>
<keyword evidence="1" id="KW-0472">Membrane</keyword>
<evidence type="ECO:0000313" key="3">
    <source>
        <dbReference type="Proteomes" id="UP000198718"/>
    </source>
</evidence>
<keyword evidence="1" id="KW-0812">Transmembrane</keyword>
<gene>
    <name evidence="2" type="ORF">SAMN05660472_00589</name>
</gene>
<keyword evidence="1" id="KW-1133">Transmembrane helix</keyword>
<reference evidence="2 3" key="1">
    <citation type="submission" date="2016-10" db="EMBL/GenBank/DDBJ databases">
        <authorList>
            <person name="de Groot N.N."/>
        </authorList>
    </citation>
    <scope>NUCLEOTIDE SEQUENCE [LARGE SCALE GENOMIC DNA]</scope>
    <source>
        <strain evidence="2 3">DSM 18346</strain>
    </source>
</reference>
<dbReference type="OrthoDB" id="9811308at2"/>
<dbReference type="InterPro" id="IPR008407">
    <property type="entry name" value="Brnchd-chn_aa_trnsp_AzlD"/>
</dbReference>
<evidence type="ECO:0000313" key="2">
    <source>
        <dbReference type="EMBL" id="SDK04033.1"/>
    </source>
</evidence>
<feature type="transmembrane region" description="Helical" evidence="1">
    <location>
        <begin position="82"/>
        <end position="100"/>
    </location>
</feature>
<accession>A0A1G8YMR6</accession>
<keyword evidence="3" id="KW-1185">Reference proteome</keyword>